<dbReference type="EMBL" id="BJLB01000001">
    <property type="protein sequence ID" value="GEA37515.1"/>
    <property type="molecule type" value="Genomic_DNA"/>
</dbReference>
<organism evidence="1 2">
    <name type="scientific">Enterocloster clostridioformis</name>
    <dbReference type="NCBI Taxonomy" id="1531"/>
    <lineage>
        <taxon>Bacteria</taxon>
        <taxon>Bacillati</taxon>
        <taxon>Bacillota</taxon>
        <taxon>Clostridia</taxon>
        <taxon>Lachnospirales</taxon>
        <taxon>Lachnospiraceae</taxon>
        <taxon>Enterocloster</taxon>
    </lineage>
</organism>
<sequence length="99" mass="11480">MKKFEENGFTATVTDKVVRWEIPISNLINAFNNSPENYSEDGENYIKVKKGKRQEFAEYVAQQLMEQCDTETGMSHIEQAIENVFLDVFEGDEDFAKYP</sequence>
<evidence type="ECO:0000313" key="1">
    <source>
        <dbReference type="EMBL" id="GEA37515.1"/>
    </source>
</evidence>
<proteinExistence type="predicted"/>
<accession>A0A829W5D4</accession>
<dbReference type="AlphaFoldDB" id="A0A829W5D4"/>
<reference evidence="1 2" key="1">
    <citation type="submission" date="2019-06" db="EMBL/GenBank/DDBJ databases">
        <title>Draft genome sequence of [Clostridium] clostridioforme NBRC 113352.</title>
        <authorList>
            <person name="Miura T."/>
            <person name="Furukawa M."/>
            <person name="Shimamura M."/>
            <person name="Ohyama Y."/>
            <person name="Yamazoe A."/>
            <person name="Kawasaki H."/>
        </authorList>
    </citation>
    <scope>NUCLEOTIDE SEQUENCE [LARGE SCALE GENOMIC DNA]</scope>
    <source>
        <strain evidence="1 2">NBRC 113352</strain>
    </source>
</reference>
<dbReference type="RefSeq" id="WP_002588609.1">
    <property type="nucleotide sequence ID" value="NZ_BJLB01000001.1"/>
</dbReference>
<name>A0A829W5D4_9FIRM</name>
<dbReference type="Proteomes" id="UP000315200">
    <property type="component" value="Unassembled WGS sequence"/>
</dbReference>
<protein>
    <submittedName>
        <fullName evidence="1">Uncharacterized protein</fullName>
    </submittedName>
</protein>
<evidence type="ECO:0000313" key="2">
    <source>
        <dbReference type="Proteomes" id="UP000315200"/>
    </source>
</evidence>
<comment type="caution">
    <text evidence="1">The sequence shown here is derived from an EMBL/GenBank/DDBJ whole genome shotgun (WGS) entry which is preliminary data.</text>
</comment>
<gene>
    <name evidence="1" type="ORF">Ccl03g_32280</name>
</gene>